<gene>
    <name evidence="2" type="ORF">H9624_06275</name>
</gene>
<dbReference type="RefSeq" id="WP_251839050.1">
    <property type="nucleotide sequence ID" value="NZ_JACSPO010000002.1"/>
</dbReference>
<protein>
    <recommendedName>
        <fullName evidence="4">DUF2076 domain-containing protein</fullName>
    </recommendedName>
</protein>
<name>A0ABR8Z0R6_9MICO</name>
<keyword evidence="3" id="KW-1185">Reference proteome</keyword>
<proteinExistence type="predicted"/>
<feature type="region of interest" description="Disordered" evidence="1">
    <location>
        <begin position="1"/>
        <end position="53"/>
    </location>
</feature>
<organism evidence="2 3">
    <name type="scientific">Oceanitalea stevensii</name>
    <dbReference type="NCBI Taxonomy" id="2763072"/>
    <lineage>
        <taxon>Bacteria</taxon>
        <taxon>Bacillati</taxon>
        <taxon>Actinomycetota</taxon>
        <taxon>Actinomycetes</taxon>
        <taxon>Micrococcales</taxon>
        <taxon>Bogoriellaceae</taxon>
        <taxon>Georgenia</taxon>
    </lineage>
</organism>
<comment type="caution">
    <text evidence="2">The sequence shown here is derived from an EMBL/GenBank/DDBJ whole genome shotgun (WGS) entry which is preliminary data.</text>
</comment>
<evidence type="ECO:0000313" key="2">
    <source>
        <dbReference type="EMBL" id="MBD8061927.1"/>
    </source>
</evidence>
<feature type="compositionally biased region" description="Low complexity" evidence="1">
    <location>
        <begin position="182"/>
        <end position="192"/>
    </location>
</feature>
<evidence type="ECO:0000313" key="3">
    <source>
        <dbReference type="Proteomes" id="UP000661894"/>
    </source>
</evidence>
<feature type="region of interest" description="Disordered" evidence="1">
    <location>
        <begin position="74"/>
        <end position="101"/>
    </location>
</feature>
<feature type="compositionally biased region" description="Gly residues" evidence="1">
    <location>
        <begin position="170"/>
        <end position="179"/>
    </location>
</feature>
<evidence type="ECO:0000256" key="1">
    <source>
        <dbReference type="SAM" id="MobiDB-lite"/>
    </source>
</evidence>
<dbReference type="EMBL" id="JACSPO010000002">
    <property type="protein sequence ID" value="MBD8061927.1"/>
    <property type="molecule type" value="Genomic_DNA"/>
</dbReference>
<dbReference type="Proteomes" id="UP000661894">
    <property type="component" value="Unassembled WGS sequence"/>
</dbReference>
<sequence length="229" mass="22934">MGFLDKLLGRQAPAQRGGYQAPYPGQSYEQAAPPPSGQPQASEDDRAVARYQYLLRTAPPERIEQVHAEAFAALSPEQRQQVLDRLSSDLPPGEAPRSDNPQEMARAATRAEMQQPGYMQRSLGGGGMGMGGVLAGSLLGSVAGVVVGSAIAQSLFGGFDQSPEAAAVGEGSGDVGGDVGAEDASGAEEASGAEGGDASGGMDGGDAGGGFFGGDGGDFGGDFGGFGDF</sequence>
<evidence type="ECO:0008006" key="4">
    <source>
        <dbReference type="Google" id="ProtNLM"/>
    </source>
</evidence>
<reference evidence="2 3" key="1">
    <citation type="submission" date="2020-08" db="EMBL/GenBank/DDBJ databases">
        <title>A Genomic Blueprint of the Chicken Gut Microbiome.</title>
        <authorList>
            <person name="Gilroy R."/>
            <person name="Ravi A."/>
            <person name="Getino M."/>
            <person name="Pursley I."/>
            <person name="Horton D.L."/>
            <person name="Alikhan N.-F."/>
            <person name="Baker D."/>
            <person name="Gharbi K."/>
            <person name="Hall N."/>
            <person name="Watson M."/>
            <person name="Adriaenssens E.M."/>
            <person name="Foster-Nyarko E."/>
            <person name="Jarju S."/>
            <person name="Secka A."/>
            <person name="Antonio M."/>
            <person name="Oren A."/>
            <person name="Chaudhuri R."/>
            <person name="La Ragione R.M."/>
            <person name="Hildebrand F."/>
            <person name="Pallen M.J."/>
        </authorList>
    </citation>
    <scope>NUCLEOTIDE SEQUENCE [LARGE SCALE GENOMIC DNA]</scope>
    <source>
        <strain evidence="2 3">Sa1BUA1</strain>
    </source>
</reference>
<feature type="compositionally biased region" description="Gly residues" evidence="1">
    <location>
        <begin position="193"/>
        <end position="213"/>
    </location>
</feature>
<feature type="region of interest" description="Disordered" evidence="1">
    <location>
        <begin position="165"/>
        <end position="213"/>
    </location>
</feature>
<accession>A0ABR8Z0R6</accession>